<evidence type="ECO:0000313" key="2">
    <source>
        <dbReference type="EMBL" id="QWG25117.1"/>
    </source>
</evidence>
<dbReference type="Proteomes" id="UP000676951">
    <property type="component" value="Chromosome"/>
</dbReference>
<proteinExistence type="predicted"/>
<dbReference type="InterPro" id="IPR013216">
    <property type="entry name" value="Methyltransf_11"/>
</dbReference>
<dbReference type="AlphaFoldDB" id="A0A975P1C0"/>
<keyword evidence="2" id="KW-0489">Methyltransferase</keyword>
<gene>
    <name evidence="2" type="ORF">KMZ93_09670</name>
</gene>
<evidence type="ECO:0000259" key="1">
    <source>
        <dbReference type="Pfam" id="PF08241"/>
    </source>
</evidence>
<reference evidence="2 3" key="1">
    <citation type="submission" date="2021-06" db="EMBL/GenBank/DDBJ databases">
        <title>Bradyrhizobium sp. S2-11-4 Genome sequencing.</title>
        <authorList>
            <person name="Jin L."/>
        </authorList>
    </citation>
    <scope>NUCLEOTIDE SEQUENCE [LARGE SCALE GENOMIC DNA]</scope>
    <source>
        <strain evidence="2 3">S2-11-4</strain>
    </source>
</reference>
<evidence type="ECO:0000313" key="3">
    <source>
        <dbReference type="Proteomes" id="UP000676951"/>
    </source>
</evidence>
<dbReference type="InterPro" id="IPR029063">
    <property type="entry name" value="SAM-dependent_MTases_sf"/>
</dbReference>
<dbReference type="GO" id="GO:0008757">
    <property type="term" value="F:S-adenosylmethionine-dependent methyltransferase activity"/>
    <property type="evidence" value="ECO:0007669"/>
    <property type="project" value="InterPro"/>
</dbReference>
<name>A0A975P1C0_9BRAD</name>
<dbReference type="RefSeq" id="WP_215605857.1">
    <property type="nucleotide sequence ID" value="NZ_CP076136.1"/>
</dbReference>
<keyword evidence="2" id="KW-0808">Transferase</keyword>
<feature type="domain" description="Methyltransferase type 11" evidence="1">
    <location>
        <begin position="73"/>
        <end position="121"/>
    </location>
</feature>
<sequence length="247" mass="27957">MSTTSSNDPHASYRSVWSKKPILRMLYEDYYRRIASKCVSGETIEIGGGIGQLKSFIPAAISSDIQHSPMIDVVADAQNLPFQSNALSNIVMLDVLHHIEFPVLFFREAERVLRPGGRCVMIEPAITFGSTLFYRLIHPEPVRMSAAPFVEGLPNPARDPYDSNQAIPTLLATRDRQQFERMFPNLEFVEVSWFSLWVYPLSGGFKPWSLMPEFLGRRVLMLEKSIESALGRFVGFRNMIVLQKKGG</sequence>
<organism evidence="2 3">
    <name type="scientific">Bradyrhizobium sediminis</name>
    <dbReference type="NCBI Taxonomy" id="2840469"/>
    <lineage>
        <taxon>Bacteria</taxon>
        <taxon>Pseudomonadati</taxon>
        <taxon>Pseudomonadota</taxon>
        <taxon>Alphaproteobacteria</taxon>
        <taxon>Hyphomicrobiales</taxon>
        <taxon>Nitrobacteraceae</taxon>
        <taxon>Bradyrhizobium</taxon>
    </lineage>
</organism>
<dbReference type="Gene3D" id="3.40.50.150">
    <property type="entry name" value="Vaccinia Virus protein VP39"/>
    <property type="match status" value="1"/>
</dbReference>
<accession>A0A975P1C0</accession>
<dbReference type="GO" id="GO:0032259">
    <property type="term" value="P:methylation"/>
    <property type="evidence" value="ECO:0007669"/>
    <property type="project" value="UniProtKB-KW"/>
</dbReference>
<dbReference type="Pfam" id="PF08241">
    <property type="entry name" value="Methyltransf_11"/>
    <property type="match status" value="1"/>
</dbReference>
<protein>
    <submittedName>
        <fullName evidence="2">Class I SAM-dependent methyltransferase</fullName>
    </submittedName>
</protein>
<keyword evidence="3" id="KW-1185">Reference proteome</keyword>
<dbReference type="EMBL" id="CP076136">
    <property type="protein sequence ID" value="QWG25117.1"/>
    <property type="molecule type" value="Genomic_DNA"/>
</dbReference>
<dbReference type="SUPFAM" id="SSF53335">
    <property type="entry name" value="S-adenosyl-L-methionine-dependent methyltransferases"/>
    <property type="match status" value="1"/>
</dbReference>